<protein>
    <submittedName>
        <fullName evidence="2">Uncharacterized protein</fullName>
    </submittedName>
</protein>
<organism evidence="2 3">
    <name type="scientific">Dreissena polymorpha</name>
    <name type="common">Zebra mussel</name>
    <name type="synonym">Mytilus polymorpha</name>
    <dbReference type="NCBI Taxonomy" id="45954"/>
    <lineage>
        <taxon>Eukaryota</taxon>
        <taxon>Metazoa</taxon>
        <taxon>Spiralia</taxon>
        <taxon>Lophotrochozoa</taxon>
        <taxon>Mollusca</taxon>
        <taxon>Bivalvia</taxon>
        <taxon>Autobranchia</taxon>
        <taxon>Heteroconchia</taxon>
        <taxon>Euheterodonta</taxon>
        <taxon>Imparidentia</taxon>
        <taxon>Neoheterodontei</taxon>
        <taxon>Myida</taxon>
        <taxon>Dreissenoidea</taxon>
        <taxon>Dreissenidae</taxon>
        <taxon>Dreissena</taxon>
    </lineage>
</organism>
<reference evidence="2" key="2">
    <citation type="submission" date="2020-11" db="EMBL/GenBank/DDBJ databases">
        <authorList>
            <person name="McCartney M.A."/>
            <person name="Auch B."/>
            <person name="Kono T."/>
            <person name="Mallez S."/>
            <person name="Becker A."/>
            <person name="Gohl D.M."/>
            <person name="Silverstein K.A.T."/>
            <person name="Koren S."/>
            <person name="Bechman K.B."/>
            <person name="Herman A."/>
            <person name="Abrahante J.E."/>
            <person name="Garbe J."/>
        </authorList>
    </citation>
    <scope>NUCLEOTIDE SEQUENCE</scope>
    <source>
        <strain evidence="2">Duluth1</strain>
        <tissue evidence="2">Whole animal</tissue>
    </source>
</reference>
<reference evidence="2" key="1">
    <citation type="journal article" date="2019" name="bioRxiv">
        <title>The Genome of the Zebra Mussel, Dreissena polymorpha: A Resource for Invasive Species Research.</title>
        <authorList>
            <person name="McCartney M.A."/>
            <person name="Auch B."/>
            <person name="Kono T."/>
            <person name="Mallez S."/>
            <person name="Zhang Y."/>
            <person name="Obille A."/>
            <person name="Becker A."/>
            <person name="Abrahante J.E."/>
            <person name="Garbe J."/>
            <person name="Badalamenti J.P."/>
            <person name="Herman A."/>
            <person name="Mangelson H."/>
            <person name="Liachko I."/>
            <person name="Sullivan S."/>
            <person name="Sone E.D."/>
            <person name="Koren S."/>
            <person name="Silverstein K.A.T."/>
            <person name="Beckman K.B."/>
            <person name="Gohl D.M."/>
        </authorList>
    </citation>
    <scope>NUCLEOTIDE SEQUENCE</scope>
    <source>
        <strain evidence="2">Duluth1</strain>
        <tissue evidence="2">Whole animal</tissue>
    </source>
</reference>
<evidence type="ECO:0000313" key="2">
    <source>
        <dbReference type="EMBL" id="KAH3872735.1"/>
    </source>
</evidence>
<gene>
    <name evidence="2" type="ORF">DPMN_035957</name>
</gene>
<sequence>MGGIGKLVTLLLLASPIALTVGQLKLLTAVTSLASPALTARHEKLVKSQIAWNSDGKVAYSPENDASKRRQNVRVYREIREVAYRLKAAEVKYIDELPEPEQKGFWNEVGVDTKRTSSNSAEEFDFQT</sequence>
<dbReference type="AlphaFoldDB" id="A0A9D4M8K5"/>
<proteinExistence type="predicted"/>
<evidence type="ECO:0000313" key="3">
    <source>
        <dbReference type="Proteomes" id="UP000828390"/>
    </source>
</evidence>
<keyword evidence="3" id="KW-1185">Reference proteome</keyword>
<comment type="caution">
    <text evidence="2">The sequence shown here is derived from an EMBL/GenBank/DDBJ whole genome shotgun (WGS) entry which is preliminary data.</text>
</comment>
<keyword evidence="1" id="KW-0732">Signal</keyword>
<accession>A0A9D4M8K5</accession>
<dbReference type="EMBL" id="JAIWYP010000002">
    <property type="protein sequence ID" value="KAH3872735.1"/>
    <property type="molecule type" value="Genomic_DNA"/>
</dbReference>
<name>A0A9D4M8K5_DREPO</name>
<feature type="signal peptide" evidence="1">
    <location>
        <begin position="1"/>
        <end position="22"/>
    </location>
</feature>
<evidence type="ECO:0000256" key="1">
    <source>
        <dbReference type="SAM" id="SignalP"/>
    </source>
</evidence>
<dbReference type="Proteomes" id="UP000828390">
    <property type="component" value="Unassembled WGS sequence"/>
</dbReference>
<feature type="chain" id="PRO_5038613583" evidence="1">
    <location>
        <begin position="23"/>
        <end position="128"/>
    </location>
</feature>